<evidence type="ECO:0000259" key="10">
    <source>
        <dbReference type="PROSITE" id="PS50075"/>
    </source>
</evidence>
<feature type="region of interest" description="C-terminal hotdog fold" evidence="9">
    <location>
        <begin position="2433"/>
        <end position="2564"/>
    </location>
</feature>
<feature type="active site" description="Proton acceptor; for dehydratase activity" evidence="9">
    <location>
        <position position="2331"/>
    </location>
</feature>
<keyword evidence="6" id="KW-0045">Antibiotic biosynthesis</keyword>
<evidence type="ECO:0000256" key="3">
    <source>
        <dbReference type="ARBA" id="ARBA00022450"/>
    </source>
</evidence>
<comment type="pathway">
    <text evidence="2">Antibiotic biosynthesis.</text>
</comment>
<dbReference type="PROSITE" id="PS00012">
    <property type="entry name" value="PHOSPHOPANTETHEINE"/>
    <property type="match status" value="1"/>
</dbReference>
<dbReference type="InterPro" id="IPR032821">
    <property type="entry name" value="PKS_assoc"/>
</dbReference>
<keyword evidence="7" id="KW-0511">Multifunctional enzyme</keyword>
<protein>
    <submittedName>
        <fullName evidence="13">Acyl transferase domain-containing protein</fullName>
    </submittedName>
</protein>
<evidence type="ECO:0000313" key="13">
    <source>
        <dbReference type="EMBL" id="MBB5137521.1"/>
    </source>
</evidence>
<dbReference type="InterPro" id="IPR014043">
    <property type="entry name" value="Acyl_transferase_dom"/>
</dbReference>
<dbReference type="CDD" id="cd08952">
    <property type="entry name" value="KR_1_SDR_x"/>
    <property type="match status" value="1"/>
</dbReference>
<feature type="domain" description="Ketosynthase family 3 (KS3)" evidence="11">
    <location>
        <begin position="34"/>
        <end position="452"/>
    </location>
</feature>
<dbReference type="RefSeq" id="WP_185054426.1">
    <property type="nucleotide sequence ID" value="NZ_BAABIX010000045.1"/>
</dbReference>
<dbReference type="Gene3D" id="3.40.366.10">
    <property type="entry name" value="Malonyl-Coenzyme A Acyl Carrier Protein, domain 2"/>
    <property type="match status" value="2"/>
</dbReference>
<dbReference type="SUPFAM" id="SSF51735">
    <property type="entry name" value="NAD(P)-binding Rossmann-fold domains"/>
    <property type="match status" value="4"/>
</dbReference>
<evidence type="ECO:0000256" key="4">
    <source>
        <dbReference type="ARBA" id="ARBA00022553"/>
    </source>
</evidence>
<dbReference type="PROSITE" id="PS52004">
    <property type="entry name" value="KS3_2"/>
    <property type="match status" value="2"/>
</dbReference>
<feature type="domain" description="Carrier" evidence="10">
    <location>
        <begin position="3032"/>
        <end position="3107"/>
    </location>
</feature>
<evidence type="ECO:0000259" key="11">
    <source>
        <dbReference type="PROSITE" id="PS52004"/>
    </source>
</evidence>
<dbReference type="Gene3D" id="3.40.47.10">
    <property type="match status" value="2"/>
</dbReference>
<dbReference type="InterPro" id="IPR018201">
    <property type="entry name" value="Ketoacyl_synth_AS"/>
</dbReference>
<dbReference type="GO" id="GO:0031177">
    <property type="term" value="F:phosphopantetheine binding"/>
    <property type="evidence" value="ECO:0007669"/>
    <property type="project" value="InterPro"/>
</dbReference>
<dbReference type="InterPro" id="IPR013968">
    <property type="entry name" value="PKS_KR"/>
</dbReference>
<dbReference type="InterPro" id="IPR057326">
    <property type="entry name" value="KR_dom"/>
</dbReference>
<dbReference type="GO" id="GO:0006633">
    <property type="term" value="P:fatty acid biosynthetic process"/>
    <property type="evidence" value="ECO:0007669"/>
    <property type="project" value="InterPro"/>
</dbReference>
<evidence type="ECO:0000256" key="5">
    <source>
        <dbReference type="ARBA" id="ARBA00022679"/>
    </source>
</evidence>
<dbReference type="InterPro" id="IPR001227">
    <property type="entry name" value="Ac_transferase_dom_sf"/>
</dbReference>
<dbReference type="InterPro" id="IPR006162">
    <property type="entry name" value="Ppantetheine_attach_site"/>
</dbReference>
<dbReference type="Pfam" id="PF14765">
    <property type="entry name" value="PS-DH"/>
    <property type="match status" value="1"/>
</dbReference>
<dbReference type="CDD" id="cd08956">
    <property type="entry name" value="KR_3_FAS_SDR_x"/>
    <property type="match status" value="1"/>
</dbReference>
<dbReference type="Pfam" id="PF00698">
    <property type="entry name" value="Acyl_transf_1"/>
    <property type="match status" value="2"/>
</dbReference>
<keyword evidence="14" id="KW-1185">Reference proteome</keyword>
<evidence type="ECO:0000256" key="2">
    <source>
        <dbReference type="ARBA" id="ARBA00004792"/>
    </source>
</evidence>
<dbReference type="Pfam" id="PF00550">
    <property type="entry name" value="PP-binding"/>
    <property type="match status" value="2"/>
</dbReference>
<proteinExistence type="predicted"/>
<dbReference type="SUPFAM" id="SSF47336">
    <property type="entry name" value="ACP-like"/>
    <property type="match status" value="2"/>
</dbReference>
<evidence type="ECO:0000313" key="14">
    <source>
        <dbReference type="Proteomes" id="UP000578449"/>
    </source>
</evidence>
<feature type="region of interest" description="N-terminal hotdog fold" evidence="9">
    <location>
        <begin position="2299"/>
        <end position="2421"/>
    </location>
</feature>
<dbReference type="Pfam" id="PF21089">
    <property type="entry name" value="PKS_DH_N"/>
    <property type="match status" value="1"/>
</dbReference>
<dbReference type="GO" id="GO:0004315">
    <property type="term" value="F:3-oxoacyl-[acyl-carrier-protein] synthase activity"/>
    <property type="evidence" value="ECO:0007669"/>
    <property type="project" value="InterPro"/>
</dbReference>
<dbReference type="InterPro" id="IPR016036">
    <property type="entry name" value="Malonyl_transacylase_ACP-bd"/>
</dbReference>
<comment type="cofactor">
    <cofactor evidence="1">
        <name>pantetheine 4'-phosphate</name>
        <dbReference type="ChEBI" id="CHEBI:47942"/>
    </cofactor>
</comment>
<dbReference type="InterPro" id="IPR020841">
    <property type="entry name" value="PKS_Beta-ketoAc_synthase_dom"/>
</dbReference>
<keyword evidence="4" id="KW-0597">Phosphoprotein</keyword>
<dbReference type="GO" id="GO:0033068">
    <property type="term" value="P:macrolide biosynthetic process"/>
    <property type="evidence" value="ECO:0007669"/>
    <property type="project" value="UniProtKB-ARBA"/>
</dbReference>
<dbReference type="GO" id="GO:0004312">
    <property type="term" value="F:fatty acid synthase activity"/>
    <property type="evidence" value="ECO:0007669"/>
    <property type="project" value="TreeGrafter"/>
</dbReference>
<comment type="caution">
    <text evidence="13">The sequence shown here is derived from an EMBL/GenBank/DDBJ whole genome shotgun (WGS) entry which is preliminary data.</text>
</comment>
<dbReference type="InterPro" id="IPR016039">
    <property type="entry name" value="Thiolase-like"/>
</dbReference>
<reference evidence="13 14" key="1">
    <citation type="submission" date="2020-08" db="EMBL/GenBank/DDBJ databases">
        <title>Genomic Encyclopedia of Type Strains, Phase IV (KMG-IV): sequencing the most valuable type-strain genomes for metagenomic binning, comparative biology and taxonomic classification.</title>
        <authorList>
            <person name="Goeker M."/>
        </authorList>
    </citation>
    <scope>NUCLEOTIDE SEQUENCE [LARGE SCALE GENOMIC DNA]</scope>
    <source>
        <strain evidence="13 14">DSM 45615</strain>
    </source>
</reference>
<dbReference type="Pfam" id="PF02801">
    <property type="entry name" value="Ketoacyl-synt_C"/>
    <property type="match status" value="2"/>
</dbReference>
<dbReference type="CDD" id="cd00833">
    <property type="entry name" value="PKS"/>
    <property type="match status" value="2"/>
</dbReference>
<dbReference type="SMART" id="SM00827">
    <property type="entry name" value="PKS_AT"/>
    <property type="match status" value="2"/>
</dbReference>
<dbReference type="InterPro" id="IPR042104">
    <property type="entry name" value="PKS_dehydratase_sf"/>
</dbReference>
<evidence type="ECO:0000256" key="6">
    <source>
        <dbReference type="ARBA" id="ARBA00023194"/>
    </source>
</evidence>
<dbReference type="SUPFAM" id="SSF52151">
    <property type="entry name" value="FabD/lysophospholipase-like"/>
    <property type="match status" value="2"/>
</dbReference>
<evidence type="ECO:0000256" key="9">
    <source>
        <dbReference type="PROSITE-ProRule" id="PRU01363"/>
    </source>
</evidence>
<dbReference type="PROSITE" id="PS52019">
    <property type="entry name" value="PKS_MFAS_DH"/>
    <property type="match status" value="1"/>
</dbReference>
<dbReference type="SMART" id="SM00826">
    <property type="entry name" value="PKS_DH"/>
    <property type="match status" value="1"/>
</dbReference>
<keyword evidence="5 13" id="KW-0808">Transferase</keyword>
<dbReference type="FunFam" id="3.40.47.10:FF:000019">
    <property type="entry name" value="Polyketide synthase type I"/>
    <property type="match status" value="2"/>
</dbReference>
<dbReference type="InterPro" id="IPR036291">
    <property type="entry name" value="NAD(P)-bd_dom_sf"/>
</dbReference>
<feature type="active site" description="Proton donor; for dehydratase activity" evidence="9">
    <location>
        <position position="2490"/>
    </location>
</feature>
<dbReference type="Proteomes" id="UP000578449">
    <property type="component" value="Unassembled WGS sequence"/>
</dbReference>
<keyword evidence="3" id="KW-0596">Phosphopantetheine</keyword>
<dbReference type="InterPro" id="IPR014031">
    <property type="entry name" value="Ketoacyl_synth_C"/>
</dbReference>
<keyword evidence="8" id="KW-0012">Acyltransferase</keyword>
<dbReference type="PANTHER" id="PTHR43775">
    <property type="entry name" value="FATTY ACID SYNTHASE"/>
    <property type="match status" value="1"/>
</dbReference>
<dbReference type="FunFam" id="1.10.1200.10:FF:000007">
    <property type="entry name" value="Probable polyketide synthase pks17"/>
    <property type="match status" value="1"/>
</dbReference>
<organism evidence="13 14">
    <name type="scientific">Thermocatellispora tengchongensis</name>
    <dbReference type="NCBI Taxonomy" id="1073253"/>
    <lineage>
        <taxon>Bacteria</taxon>
        <taxon>Bacillati</taxon>
        <taxon>Actinomycetota</taxon>
        <taxon>Actinomycetes</taxon>
        <taxon>Streptosporangiales</taxon>
        <taxon>Streptosporangiaceae</taxon>
        <taxon>Thermocatellispora</taxon>
    </lineage>
</organism>
<dbReference type="Pfam" id="PF16197">
    <property type="entry name" value="KAsynt_C_assoc"/>
    <property type="match status" value="2"/>
</dbReference>
<dbReference type="InterPro" id="IPR049900">
    <property type="entry name" value="PKS_mFAS_DH"/>
</dbReference>
<feature type="domain" description="Ketosynthase family 3 (KS3)" evidence="11">
    <location>
        <begin position="1450"/>
        <end position="1872"/>
    </location>
</feature>
<evidence type="ECO:0000256" key="8">
    <source>
        <dbReference type="ARBA" id="ARBA00023315"/>
    </source>
</evidence>
<dbReference type="EMBL" id="JACHGN010000018">
    <property type="protein sequence ID" value="MBB5137521.1"/>
    <property type="molecule type" value="Genomic_DNA"/>
</dbReference>
<dbReference type="InterPro" id="IPR049552">
    <property type="entry name" value="PKS_DH_N"/>
</dbReference>
<dbReference type="Gene3D" id="3.10.129.110">
    <property type="entry name" value="Polyketide synthase dehydratase"/>
    <property type="match status" value="1"/>
</dbReference>
<feature type="domain" description="Carrier" evidence="10">
    <location>
        <begin position="1354"/>
        <end position="1432"/>
    </location>
</feature>
<dbReference type="InterPro" id="IPR036736">
    <property type="entry name" value="ACP-like_sf"/>
</dbReference>
<sequence>MTGNEDKLRTYLKLVTADLQQTRRRLEALESRGSEPLAIVGMACRFPGDVRSPDDLWRLVAEGGETVGPFPADRGWNLGDLYDADPEATGKSYVRHGSFLDGAADFDAEFFGISPREALAMDPQQRLLLETSWEVFERAGIDPRSLRGSRTGVFVGTIPMGYGRGAESEGHALTGTMASVASGRISYAFGLEGPAVSLDTACSSSLVALHLAGQSLRAGECDLALAGGVAVMPDPEPFVEFSRLRGLSPDGRCRAFAASADGTGWAEGVGVLLLERLSDARRNGHRVLAVVRGSAVNQDGASSGLTAPNGAAQRRVIESALENAGLTPDQVDAVEAHGTGTELGDPIEAQALLATYGQGRERPLWLGSIKSNIGHAQAAAGVAGVIKTVMAMRHGVLPRTLHVDEPSPHVDWSAGAVELLTEARAWESAGPRRAGVSSFGISGTNAHVIVEEAPEVEPVPVADPVLRGDVLPLVLSGRDDVGLRAVADQVAGVLAREPLADVAWSLLSRPVLDRRAVVLAADRDAALAGLAGIEPVEAGSGRSVFVFPGQGWQWAGMTAGLLESSPVFAEAMAECERALGVPVVEILRSGVELERVDVVQPVLFAVMVSLARLWRACGVEPRAVVGHSQGEVAAACVAGALSLEDAARVVVARSRAVAEVLSGRGGMAVARMPLAEAEELIAGHEVEIAAVNGPAQIVLSGVVDDLLTDERVRRIGVDYASHCAQVEAIRDRLLAELADIAPRQAELPMWSTVTGGWARGDELDAEYWYANLRNPVRFGEAIDALTGDGFDAFVEVSAHPVLAQAIEHPHVVPTLRRDSHRFIDALARAHTYGIEVDWRTVVPPARRIDLPTYPFQRRRYWLAPPKGRSDGAVADPNAWRYGIEWVPVEVGDDASLTGRWLLVDRPGDAATTDLVADGLRRAGAEVERLALDAEPDRASLAARLAAVAGVVCLAGAAEDAAGDELAAHAWPLAVLAQAMADAETAGPLWVVTRGAVHVPQAGEADARPGVAGAMAWGLGRVAALELGRSWGGLADLGPDPVDDATISGLVRVLAGSDEDEVAVRGARLWARRLVPYPAGKGGSGWRPRGTVVVTGGLGAVGRRVVRWLADAGAEHVVVIGRDVTRAGELGDLGGCALSAVACDITDEDALRAVAAGLPEPVSAVFHCAMGVELGPITEMTRSGLLANTRAKVLGARNLDAVFGDVEAFVLFSSVAGVWGSGAHAGYGAANAYVDALARDRRARGLKATSIAWGIWDAFTDEDLRGTLTARSEREGLPLLDPGLACAALARALADDETFLVVADVDWARFVPLYTSTRPSRLLDGVPAARAGEAADDAGDATPLRRRMDGMRDAELADGLLKLVRDEVAAVLSLPDPDAVGADTAFKDLGCDSLTSVELRTRIGRALGLRLPTTLVFDHPSPAALVRRLADELRGTAVTVAAPRATAASADEPIAIVSMACRYPGGIASPEDLWRLVADGRDAVTPFPADRGWNLAGLYDPDPDRPGRSYVREGAFVHDAAEFDAGFFGISPREALGMDPQQRLVLEVAWEAMERAAIRPERLRGSPTGVFVGCKPPDYGVDEATDSTEGYVLTGSNPSVLSGRVAYTFGLEGPAVTIDTACSSSLVALHLACQSLRAGECSLALAGGAAILGTPLIFVAFSRQRGLAPDGRSKAFAASADGMGVAEGVGLVLLERLSDAERNGHRVLAVIRGSAINQDGASNGLTAPNGLAQQRVIRQALANAGLSASDVDAVEAHGTGTTLGDPIEAQALLATYGQSRERPLWLGSVKSNIGHAQAAAGVAGVIKMVMAMRHGVLPRTLHVDEPTPHVDWSAGAVELLTEARPWDPSQGPRRAGVSSFGISGTNAHLIVEEAPSAEPEPVREWEPVVSGDAVPLVLSGRDDAGLRAVADQVAGVLAREALADVAWSLLSRPVLDRRAVVLASDGDAALAGVEAVASGSGKAVFVFPGQGWQWAGMTAGLLNSSAVFAAAMAECEQALDLPVTEILRSGAELDRVDVVQPVLFAVMVSLARVWRACGVEPRAVVGHSQGEVAAACVAGALSLEDAARLVVARSRAVAEVLSGKGGMAVARMPLAEAEELIAGRAVEIAAVNGPGQIVLSGLVDDLLADERVRRIGVDYASHCAQVEAIQDRLLAELTDITPRQADLPMWSTVTGGWIQGDELDAEYWYANLRNPVRFGEAIEALTGDGFDAFVEVSAHPVLTQAIEHPHVIPTLRRGSDHFMDALARAHTAGIEVDWRTVVPPAREIDLPTYPFQRERYWLRGSTTVDAAGLGVDGADHPLLGAKLTLAGGEQVVFTGRITLTAHPWLGDHAVGGVVVLPGAALAEMVARAGEEAGCGHVAELTLHTPLTIPADGGVQVQVLLREPDADGAREVEVHARTDEAAEWVCHAVGLVEPARDEPEFDLSVWPPPGAEPVDVTGFYDRVAEVGYHYGPAFQGLTAAWRRGEEVFAEIAVSEDVSGFLLHPALLDAAMQAVLLDALDEVRLPFTWTDVDVHVTGAAAARVKVVPAGQDAVSIELADALGRPIARVGALASRPVSAHDLKAARVQARGWLYQVEDEPLPGDGSQVLGTQALVAEDADALPVPVRHANLDDLRAALDAGRTPPDLVFYPVAGSGSADETVTGTTARVLRLLQDWLADDRLSGSRLVVVTRTGDLAHAAAGGLVRAARAEHPRRFALIESDGHPGSRAAVTAAVRADEGHVIIRDGTATVPRLARFSGEPGEPPAWFRDAQGTVLITGGTGLLGGEIARHLVTRHQVRNLILTGRRGIGAPGAAALRDELAGHGARVTVAVCDVADRDALAALLDGIPAAHPLTAVIHAAGTMDDGVIAALTPDRLAAVARSKVTGALNLHELTTGRDLSAFILFSAVAGLAGNAGQGGYAAANSFLDALAEHRRAQGLPGLSLAWGHWERASAMTGHLSPADVARMARSGIRPMPAEMCLDLFDLACRTRAGVLVPARLDLSAARRESAPPLFRRLLPARIDRTRDDAAPASADLARRLAAMPGDEQYRALLGLVQANAATVLGHLSPDRVEPERAFKELGFDSLTAVELRNRLNQALGRRLPATLVFDHPTPVEVARRLRAELVTESGAAYELDRLEAAVLRALESGTAPRTDVVARLKALLARADAAGAGAAAETGPEWRTDDELFHFLDERLETQ</sequence>
<dbReference type="SMART" id="SM00822">
    <property type="entry name" value="PKS_KR"/>
    <property type="match status" value="2"/>
</dbReference>
<feature type="domain" description="PKS/mFAS DH" evidence="12">
    <location>
        <begin position="2299"/>
        <end position="2564"/>
    </location>
</feature>
<dbReference type="InterPro" id="IPR009081">
    <property type="entry name" value="PP-bd_ACP"/>
</dbReference>
<dbReference type="InterPro" id="IPR014030">
    <property type="entry name" value="Ketoacyl_synth_N"/>
</dbReference>
<evidence type="ECO:0000256" key="7">
    <source>
        <dbReference type="ARBA" id="ARBA00023268"/>
    </source>
</evidence>
<dbReference type="PROSITE" id="PS00606">
    <property type="entry name" value="KS3_1"/>
    <property type="match status" value="2"/>
</dbReference>
<dbReference type="SUPFAM" id="SSF53901">
    <property type="entry name" value="Thiolase-like"/>
    <property type="match status" value="2"/>
</dbReference>
<dbReference type="InterPro" id="IPR015083">
    <property type="entry name" value="NorB/c/GfsB-D-like_docking"/>
</dbReference>
<accession>A0A840PI90</accession>
<dbReference type="InterPro" id="IPR049551">
    <property type="entry name" value="PKS_DH_C"/>
</dbReference>
<dbReference type="InterPro" id="IPR016035">
    <property type="entry name" value="Acyl_Trfase/lysoPLipase"/>
</dbReference>
<dbReference type="PANTHER" id="PTHR43775:SF51">
    <property type="entry name" value="INACTIVE PHENOLPHTHIOCEROL SYNTHESIS POLYKETIDE SYNTHASE TYPE I PKS1-RELATED"/>
    <property type="match status" value="1"/>
</dbReference>
<dbReference type="InterPro" id="IPR020806">
    <property type="entry name" value="PKS_PP-bd"/>
</dbReference>
<dbReference type="SMART" id="SM01294">
    <property type="entry name" value="PKS_PP_betabranch"/>
    <property type="match status" value="2"/>
</dbReference>
<dbReference type="SUPFAM" id="SSF55048">
    <property type="entry name" value="Probable ACP-binding domain of malonyl-CoA ACP transacylase"/>
    <property type="match status" value="2"/>
</dbReference>
<dbReference type="Pfam" id="PF08990">
    <property type="entry name" value="Docking"/>
    <property type="match status" value="1"/>
</dbReference>
<evidence type="ECO:0000259" key="12">
    <source>
        <dbReference type="PROSITE" id="PS52019"/>
    </source>
</evidence>
<dbReference type="SMART" id="SM00825">
    <property type="entry name" value="PKS_KS"/>
    <property type="match status" value="2"/>
</dbReference>
<dbReference type="InterPro" id="IPR020807">
    <property type="entry name" value="PKS_DH"/>
</dbReference>
<dbReference type="Pfam" id="PF00109">
    <property type="entry name" value="ketoacyl-synt"/>
    <property type="match status" value="2"/>
</dbReference>
<name>A0A840PI90_9ACTN</name>
<dbReference type="PROSITE" id="PS50075">
    <property type="entry name" value="CARRIER"/>
    <property type="match status" value="2"/>
</dbReference>
<evidence type="ECO:0000256" key="1">
    <source>
        <dbReference type="ARBA" id="ARBA00001957"/>
    </source>
</evidence>
<dbReference type="Pfam" id="PF08659">
    <property type="entry name" value="KR"/>
    <property type="match status" value="2"/>
</dbReference>
<gene>
    <name evidence="13" type="ORF">HNP84_007273</name>
</gene>
<dbReference type="Gene3D" id="3.40.50.720">
    <property type="entry name" value="NAD(P)-binding Rossmann-like Domain"/>
    <property type="match status" value="2"/>
</dbReference>
<dbReference type="InterPro" id="IPR050091">
    <property type="entry name" value="PKS_NRPS_Biosynth_Enz"/>
</dbReference>
<dbReference type="SMART" id="SM00823">
    <property type="entry name" value="PKS_PP"/>
    <property type="match status" value="2"/>
</dbReference>
<dbReference type="Gene3D" id="1.10.1200.10">
    <property type="entry name" value="ACP-like"/>
    <property type="match status" value="2"/>
</dbReference>
<dbReference type="Gene3D" id="3.30.70.3290">
    <property type="match status" value="2"/>
</dbReference>